<dbReference type="GO" id="GO:0052621">
    <property type="term" value="F:diguanylate cyclase activity"/>
    <property type="evidence" value="ECO:0007669"/>
    <property type="project" value="UniProtKB-EC"/>
</dbReference>
<dbReference type="SMART" id="SM00267">
    <property type="entry name" value="GGDEF"/>
    <property type="match status" value="1"/>
</dbReference>
<dbReference type="NCBIfam" id="TIGR00254">
    <property type="entry name" value="GGDEF"/>
    <property type="match status" value="1"/>
</dbReference>
<dbReference type="InterPro" id="IPR050469">
    <property type="entry name" value="Diguanylate_Cyclase"/>
</dbReference>
<dbReference type="InterPro" id="IPR029787">
    <property type="entry name" value="Nucleotide_cyclase"/>
</dbReference>
<feature type="domain" description="GGDEF" evidence="5">
    <location>
        <begin position="445"/>
        <end position="578"/>
    </location>
</feature>
<reference evidence="6 7" key="1">
    <citation type="submission" date="2024-09" db="EMBL/GenBank/DDBJ databases">
        <authorList>
            <person name="Sun Q."/>
            <person name="Mori K."/>
        </authorList>
    </citation>
    <scope>NUCLEOTIDE SEQUENCE [LARGE SCALE GENOMIC DNA]</scope>
    <source>
        <strain evidence="6 7">KCTC 23315</strain>
    </source>
</reference>
<evidence type="ECO:0000259" key="5">
    <source>
        <dbReference type="PROSITE" id="PS50887"/>
    </source>
</evidence>
<dbReference type="InterPro" id="IPR011990">
    <property type="entry name" value="TPR-like_helical_dom_sf"/>
</dbReference>
<keyword evidence="3" id="KW-1133">Transmembrane helix</keyword>
<dbReference type="RefSeq" id="WP_377241846.1">
    <property type="nucleotide sequence ID" value="NZ_JBHLXP010000001.1"/>
</dbReference>
<keyword evidence="3" id="KW-0812">Transmembrane</keyword>
<feature type="transmembrane region" description="Helical" evidence="3">
    <location>
        <begin position="385"/>
        <end position="405"/>
    </location>
</feature>
<dbReference type="EMBL" id="JBHLXP010000001">
    <property type="protein sequence ID" value="MFC0048035.1"/>
    <property type="molecule type" value="Genomic_DNA"/>
</dbReference>
<accession>A0ABV6BAY6</accession>
<evidence type="ECO:0000256" key="4">
    <source>
        <dbReference type="SAM" id="SignalP"/>
    </source>
</evidence>
<organism evidence="6 7">
    <name type="scientific">Rheinheimera tilapiae</name>
    <dbReference type="NCBI Taxonomy" id="875043"/>
    <lineage>
        <taxon>Bacteria</taxon>
        <taxon>Pseudomonadati</taxon>
        <taxon>Pseudomonadota</taxon>
        <taxon>Gammaproteobacteria</taxon>
        <taxon>Chromatiales</taxon>
        <taxon>Chromatiaceae</taxon>
        <taxon>Rheinheimera</taxon>
    </lineage>
</organism>
<dbReference type="PANTHER" id="PTHR45138:SF9">
    <property type="entry name" value="DIGUANYLATE CYCLASE DGCM-RELATED"/>
    <property type="match status" value="1"/>
</dbReference>
<feature type="chain" id="PRO_5047263002" description="diguanylate cyclase" evidence="4">
    <location>
        <begin position="25"/>
        <end position="593"/>
    </location>
</feature>
<keyword evidence="7" id="KW-1185">Reference proteome</keyword>
<dbReference type="PANTHER" id="PTHR45138">
    <property type="entry name" value="REGULATORY COMPONENTS OF SENSORY TRANSDUCTION SYSTEM"/>
    <property type="match status" value="1"/>
</dbReference>
<proteinExistence type="predicted"/>
<protein>
    <recommendedName>
        <fullName evidence="1">diguanylate cyclase</fullName>
        <ecNumber evidence="1">2.7.7.65</ecNumber>
    </recommendedName>
</protein>
<keyword evidence="6" id="KW-0548">Nucleotidyltransferase</keyword>
<dbReference type="EC" id="2.7.7.65" evidence="1"/>
<dbReference type="PROSITE" id="PS50887">
    <property type="entry name" value="GGDEF"/>
    <property type="match status" value="1"/>
</dbReference>
<keyword evidence="3" id="KW-0472">Membrane</keyword>
<dbReference type="SUPFAM" id="SSF55073">
    <property type="entry name" value="Nucleotide cyclase"/>
    <property type="match status" value="1"/>
</dbReference>
<dbReference type="InterPro" id="IPR043128">
    <property type="entry name" value="Rev_trsase/Diguanyl_cyclase"/>
</dbReference>
<evidence type="ECO:0000256" key="2">
    <source>
        <dbReference type="ARBA" id="ARBA00034247"/>
    </source>
</evidence>
<dbReference type="Gene3D" id="3.30.70.270">
    <property type="match status" value="1"/>
</dbReference>
<dbReference type="InterPro" id="IPR000160">
    <property type="entry name" value="GGDEF_dom"/>
</dbReference>
<dbReference type="Proteomes" id="UP001589813">
    <property type="component" value="Unassembled WGS sequence"/>
</dbReference>
<evidence type="ECO:0000313" key="6">
    <source>
        <dbReference type="EMBL" id="MFC0048035.1"/>
    </source>
</evidence>
<sequence length="593" mass="66899">MTSFRRILLLSSLLLLFNPPRGLADAAPDIEQLLNAADEQRSASPERYAALLNQLKLAAGEMSDAQRSYLNYLLAYQAAYSGNHQQSEMMFKALMAPSIPILLRFRATFTLANVQIVRRQFVDAFSSLAQTMAMLPEISEAKWRNQALLSAANIYSEAGLFRESQDFLQQLVAEQLNPRDICISNYLKIQNQHALQITNSLTAVAEVAAQCEQANELMIMQLANAHIAISHLNEKDPKAALDSIQQFLPAVEQTKYNRLLIQVYQLMAQAKADLNDVDGALAALDKLTAAAQSLPFSTPLVAGLKLKAELLARRSDYQAAYQAYQQYSEAERAMRDERSAQLLAYQLAQGELLSKNQQLRLVKEEFRVLELESELKDQREQRSSIYIALLSLASLVLIYVTYRLIRRHRYYKLAAENDGLTGISNRHFFDLQLQKQVKRCKQLQKSMGVIVFDLDFFKLINDNHGHDIGDKALQATVQICNHFIRSGDIFGRIGGEEFAIVLPDCQPDKVLMLAEICRDAIEQLDCSHIQSGLKLTASFGVSYSQISGYQPNELMRHADQALYLAKYNGRNRVESYDQMQTNPGRPLIHSPLR</sequence>
<dbReference type="Pfam" id="PF00990">
    <property type="entry name" value="GGDEF"/>
    <property type="match status" value="1"/>
</dbReference>
<dbReference type="Gene3D" id="1.25.40.570">
    <property type="match status" value="1"/>
</dbReference>
<keyword evidence="6" id="KW-0808">Transferase</keyword>
<evidence type="ECO:0000313" key="7">
    <source>
        <dbReference type="Proteomes" id="UP001589813"/>
    </source>
</evidence>
<dbReference type="CDD" id="cd01949">
    <property type="entry name" value="GGDEF"/>
    <property type="match status" value="1"/>
</dbReference>
<evidence type="ECO:0000256" key="3">
    <source>
        <dbReference type="SAM" id="Phobius"/>
    </source>
</evidence>
<evidence type="ECO:0000256" key="1">
    <source>
        <dbReference type="ARBA" id="ARBA00012528"/>
    </source>
</evidence>
<comment type="caution">
    <text evidence="6">The sequence shown here is derived from an EMBL/GenBank/DDBJ whole genome shotgun (WGS) entry which is preliminary data.</text>
</comment>
<comment type="catalytic activity">
    <reaction evidence="2">
        <text>2 GTP = 3',3'-c-di-GMP + 2 diphosphate</text>
        <dbReference type="Rhea" id="RHEA:24898"/>
        <dbReference type="ChEBI" id="CHEBI:33019"/>
        <dbReference type="ChEBI" id="CHEBI:37565"/>
        <dbReference type="ChEBI" id="CHEBI:58805"/>
        <dbReference type="EC" id="2.7.7.65"/>
    </reaction>
</comment>
<dbReference type="SUPFAM" id="SSF48452">
    <property type="entry name" value="TPR-like"/>
    <property type="match status" value="1"/>
</dbReference>
<name>A0ABV6BAY6_9GAMM</name>
<gene>
    <name evidence="6" type="ORF">ACFFJP_07010</name>
</gene>
<feature type="signal peptide" evidence="4">
    <location>
        <begin position="1"/>
        <end position="24"/>
    </location>
</feature>
<keyword evidence="4" id="KW-0732">Signal</keyword>